<evidence type="ECO:0000313" key="4">
    <source>
        <dbReference type="Proteomes" id="UP000434223"/>
    </source>
</evidence>
<evidence type="ECO:0000313" key="3">
    <source>
        <dbReference type="Proteomes" id="UP000263014"/>
    </source>
</evidence>
<comment type="caution">
    <text evidence="2">The sequence shown here is derived from an EMBL/GenBank/DDBJ whole genome shotgun (WGS) entry which is preliminary data.</text>
</comment>
<proteinExistence type="predicted"/>
<dbReference type="OrthoDB" id="1768334at2"/>
<organism evidence="2 3">
    <name type="scientific">Hungatella hathewayi</name>
    <dbReference type="NCBI Taxonomy" id="154046"/>
    <lineage>
        <taxon>Bacteria</taxon>
        <taxon>Bacillati</taxon>
        <taxon>Bacillota</taxon>
        <taxon>Clostridia</taxon>
        <taxon>Lachnospirales</taxon>
        <taxon>Lachnospiraceae</taxon>
        <taxon>Hungatella</taxon>
    </lineage>
</organism>
<name>A0A174WTN3_9FIRM</name>
<reference evidence="1 4" key="2">
    <citation type="submission" date="2019-09" db="EMBL/GenBank/DDBJ databases">
        <title>Draft genome sequencing of Hungatella hathewayi 123Y-2.</title>
        <authorList>
            <person name="Lv Q."/>
            <person name="Li S."/>
        </authorList>
    </citation>
    <scope>NUCLEOTIDE SEQUENCE [LARGE SCALE GENOMIC DNA]</scope>
    <source>
        <strain evidence="1 4">123Y-2</strain>
    </source>
</reference>
<evidence type="ECO:0000313" key="2">
    <source>
        <dbReference type="EMBL" id="RGJ06106.1"/>
    </source>
</evidence>
<protein>
    <submittedName>
        <fullName evidence="2">Uncharacterized protein</fullName>
    </submittedName>
</protein>
<dbReference type="EMBL" id="QSON01000003">
    <property type="protein sequence ID" value="RGJ06106.1"/>
    <property type="molecule type" value="Genomic_DNA"/>
</dbReference>
<accession>A0A174WTN3</accession>
<reference evidence="2 3" key="1">
    <citation type="submission" date="2018-08" db="EMBL/GenBank/DDBJ databases">
        <title>A genome reference for cultivated species of the human gut microbiota.</title>
        <authorList>
            <person name="Zou Y."/>
            <person name="Xue W."/>
            <person name="Luo G."/>
        </authorList>
    </citation>
    <scope>NUCLEOTIDE SEQUENCE [LARGE SCALE GENOMIC DNA]</scope>
    <source>
        <strain evidence="2 3">TM09-12</strain>
    </source>
</reference>
<evidence type="ECO:0000313" key="1">
    <source>
        <dbReference type="EMBL" id="MUB62630.1"/>
    </source>
</evidence>
<dbReference type="RefSeq" id="WP_006775136.1">
    <property type="nucleotide sequence ID" value="NZ_CABJBJ010000011.1"/>
</dbReference>
<sequence>MGRIDTPDELREYLDEFDILLPLTAEEAEKVLEYIKNSGYTLETDGYGQLYRTDLENGECLETDIDHMIDDACESNYEMISDIRDYFVFCGGKERDNLFQVLQGLLSDEKILNTAFSRTYFQKELQVRLHGVLPAVEITAGRRVIR</sequence>
<dbReference type="Proteomes" id="UP000263014">
    <property type="component" value="Unassembled WGS sequence"/>
</dbReference>
<dbReference type="Proteomes" id="UP000434223">
    <property type="component" value="Unassembled WGS sequence"/>
</dbReference>
<dbReference type="EMBL" id="WNME01000003">
    <property type="protein sequence ID" value="MUB62630.1"/>
    <property type="molecule type" value="Genomic_DNA"/>
</dbReference>
<dbReference type="GeneID" id="93150364"/>
<dbReference type="AlphaFoldDB" id="A0A174WTN3"/>
<gene>
    <name evidence="2" type="ORF">DXD79_08930</name>
    <name evidence="1" type="ORF">GNE07_06055</name>
</gene>